<keyword evidence="8" id="KW-0560">Oxidoreductase</keyword>
<sequence>MDSAGMLTKIAGNLVKSASSGEMVAVGSFWKTQTCVIHFMRRFGCPLCRLGARELSTLKPQLDAHNIRLIGIGLEEFGLQEFVEGKFWDGELYVDLKKQTYAAIGYKRFSYWNILAAVFSKKAREALNKSKAQGITGNMKGDGLGTGGVLIVSEGGKQVLLDFKQSSPGDHVQLVDVLKALGIDEPVPSLESPKKAEENKSDAAEGGKL</sequence>
<comment type="subcellular location">
    <subcellularLocation>
        <location evidence="1">Cytoplasm</location>
        <location evidence="1">Cytosol</location>
    </subcellularLocation>
</comment>
<evidence type="ECO:0000256" key="17">
    <source>
        <dbReference type="ARBA" id="ARBA00048626"/>
    </source>
</evidence>
<evidence type="ECO:0000256" key="5">
    <source>
        <dbReference type="ARBA" id="ARBA00022585"/>
    </source>
</evidence>
<evidence type="ECO:0000256" key="1">
    <source>
        <dbReference type="ARBA" id="ARBA00004514"/>
    </source>
</evidence>
<dbReference type="EnsemblMetazoa" id="XM_038200768.1">
    <property type="protein sequence ID" value="XP_038056696.1"/>
    <property type="gene ID" value="LOC119728504"/>
</dbReference>
<keyword evidence="10" id="KW-0275">Fatty acid biosynthesis</keyword>
<evidence type="ECO:0000256" key="2">
    <source>
        <dbReference type="ARBA" id="ARBA00022490"/>
    </source>
</evidence>
<proteinExistence type="inferred from homology"/>
<evidence type="ECO:0000313" key="19">
    <source>
        <dbReference type="Proteomes" id="UP000887568"/>
    </source>
</evidence>
<keyword evidence="4" id="KW-0444">Lipid biosynthesis</keyword>
<evidence type="ECO:0000256" key="6">
    <source>
        <dbReference type="ARBA" id="ARBA00022832"/>
    </source>
</evidence>
<dbReference type="SUPFAM" id="SSF52833">
    <property type="entry name" value="Thioredoxin-like"/>
    <property type="match status" value="1"/>
</dbReference>
<evidence type="ECO:0000256" key="11">
    <source>
        <dbReference type="ARBA" id="ARBA00037117"/>
    </source>
</evidence>
<evidence type="ECO:0000256" key="16">
    <source>
        <dbReference type="ARBA" id="ARBA00047917"/>
    </source>
</evidence>
<dbReference type="InterPro" id="IPR036249">
    <property type="entry name" value="Thioredoxin-like_sf"/>
</dbReference>
<evidence type="ECO:0000256" key="3">
    <source>
        <dbReference type="ARBA" id="ARBA00022501"/>
    </source>
</evidence>
<keyword evidence="2" id="KW-0963">Cytoplasm</keyword>
<dbReference type="GeneID" id="119728504"/>
<dbReference type="Gene3D" id="3.40.30.10">
    <property type="entry name" value="Glutaredoxin"/>
    <property type="match status" value="1"/>
</dbReference>
<dbReference type="GO" id="GO:0047017">
    <property type="term" value="F:prostaglandin F synthase activity"/>
    <property type="evidence" value="ECO:0007669"/>
    <property type="project" value="TreeGrafter"/>
</dbReference>
<evidence type="ECO:0000313" key="18">
    <source>
        <dbReference type="EnsemblMetazoa" id="XP_038056696.1"/>
    </source>
</evidence>
<evidence type="ECO:0000256" key="10">
    <source>
        <dbReference type="ARBA" id="ARBA00023160"/>
    </source>
</evidence>
<evidence type="ECO:0000256" key="13">
    <source>
        <dbReference type="ARBA" id="ARBA00039126"/>
    </source>
</evidence>
<dbReference type="OrthoDB" id="40334at2759"/>
<comment type="function">
    <text evidence="11">Catalyzes the reduction of prostaglandin-ethanolamide H(2) (prostamide H(2)) to prostamide F(2alpha) with NADPH as proton donor. Also able to reduce prostaglandin H(2) to prostaglandin F(2alpha).</text>
</comment>
<evidence type="ECO:0000256" key="4">
    <source>
        <dbReference type="ARBA" id="ARBA00022516"/>
    </source>
</evidence>
<evidence type="ECO:0000256" key="14">
    <source>
        <dbReference type="ARBA" id="ARBA00040768"/>
    </source>
</evidence>
<name>A0A914A044_PATMI</name>
<evidence type="ECO:0000256" key="12">
    <source>
        <dbReference type="ARBA" id="ARBA00037965"/>
    </source>
</evidence>
<keyword evidence="6" id="KW-0276">Fatty acid metabolism</keyword>
<reference evidence="18" key="1">
    <citation type="submission" date="2022-11" db="UniProtKB">
        <authorList>
            <consortium name="EnsemblMetazoa"/>
        </authorList>
    </citation>
    <scope>IDENTIFICATION</scope>
</reference>
<dbReference type="PANTHER" id="PTHR28630">
    <property type="match status" value="1"/>
</dbReference>
<organism evidence="18 19">
    <name type="scientific">Patiria miniata</name>
    <name type="common">Bat star</name>
    <name type="synonym">Asterina miniata</name>
    <dbReference type="NCBI Taxonomy" id="46514"/>
    <lineage>
        <taxon>Eukaryota</taxon>
        <taxon>Metazoa</taxon>
        <taxon>Echinodermata</taxon>
        <taxon>Eleutherozoa</taxon>
        <taxon>Asterozoa</taxon>
        <taxon>Asteroidea</taxon>
        <taxon>Valvatacea</taxon>
        <taxon>Valvatida</taxon>
        <taxon>Asterinidae</taxon>
        <taxon>Patiria</taxon>
    </lineage>
</organism>
<evidence type="ECO:0000256" key="7">
    <source>
        <dbReference type="ARBA" id="ARBA00022857"/>
    </source>
</evidence>
<dbReference type="EC" id="1.11.1.20" evidence="13"/>
<comment type="similarity">
    <text evidence="12">Belongs to the peroxiredoxin-like PRXL2 family. Prostamide/prostaglandin F synthase subfamily.</text>
</comment>
<evidence type="ECO:0000256" key="15">
    <source>
        <dbReference type="ARBA" id="ARBA00041838"/>
    </source>
</evidence>
<comment type="catalytic activity">
    <reaction evidence="16">
        <text>prostaglandin H2 + [thioredoxin]-dithiol = prostaglandin F2alpha + [thioredoxin]-disulfide</text>
        <dbReference type="Rhea" id="RHEA:28214"/>
        <dbReference type="Rhea" id="RHEA-COMP:10698"/>
        <dbReference type="Rhea" id="RHEA-COMP:10700"/>
        <dbReference type="ChEBI" id="CHEBI:29950"/>
        <dbReference type="ChEBI" id="CHEBI:50058"/>
        <dbReference type="ChEBI" id="CHEBI:57404"/>
        <dbReference type="ChEBI" id="CHEBI:57405"/>
        <dbReference type="EC" id="1.11.1.20"/>
    </reaction>
</comment>
<keyword evidence="3" id="KW-0644">Prostaglandin metabolism</keyword>
<keyword evidence="19" id="KW-1185">Reference proteome</keyword>
<dbReference type="RefSeq" id="XP_038056696.1">
    <property type="nucleotide sequence ID" value="XM_038200768.1"/>
</dbReference>
<dbReference type="GO" id="GO:0001516">
    <property type="term" value="P:prostaglandin biosynthetic process"/>
    <property type="evidence" value="ECO:0007669"/>
    <property type="project" value="UniProtKB-KW"/>
</dbReference>
<keyword evidence="5" id="KW-0643">Prostaglandin biosynthesis</keyword>
<dbReference type="AlphaFoldDB" id="A0A914A044"/>
<dbReference type="CDD" id="cd02970">
    <property type="entry name" value="PRX_like2"/>
    <property type="match status" value="1"/>
</dbReference>
<dbReference type="InterPro" id="IPR032801">
    <property type="entry name" value="PXL2A/B/C"/>
</dbReference>
<keyword evidence="9" id="KW-0443">Lipid metabolism</keyword>
<accession>A0A914A044</accession>
<dbReference type="Proteomes" id="UP000887568">
    <property type="component" value="Unplaced"/>
</dbReference>
<evidence type="ECO:0000256" key="8">
    <source>
        <dbReference type="ARBA" id="ARBA00023002"/>
    </source>
</evidence>
<protein>
    <recommendedName>
        <fullName evidence="14">Prostamide/prostaglandin F synthase</fullName>
        <ecNumber evidence="13">1.11.1.20</ecNumber>
    </recommendedName>
    <alternativeName>
        <fullName evidence="15">Peroxiredoxin-like 2B</fullName>
    </alternativeName>
</protein>
<dbReference type="GO" id="GO:0005829">
    <property type="term" value="C:cytosol"/>
    <property type="evidence" value="ECO:0007669"/>
    <property type="project" value="UniProtKB-SubCell"/>
</dbReference>
<evidence type="ECO:0000256" key="9">
    <source>
        <dbReference type="ARBA" id="ARBA00023098"/>
    </source>
</evidence>
<comment type="catalytic activity">
    <reaction evidence="17">
        <text>prostamide F2alpha + [thioredoxin]-disulfide = prostamide H2 + [thioredoxin]-dithiol</text>
        <dbReference type="Rhea" id="RHEA:26373"/>
        <dbReference type="Rhea" id="RHEA-COMP:10698"/>
        <dbReference type="Rhea" id="RHEA-COMP:10700"/>
        <dbReference type="ChEBI" id="CHEBI:29950"/>
        <dbReference type="ChEBI" id="CHEBI:50058"/>
        <dbReference type="ChEBI" id="CHEBI:53081"/>
        <dbReference type="ChEBI" id="CHEBI:53082"/>
        <dbReference type="EC" id="1.11.1.20"/>
    </reaction>
</comment>
<keyword evidence="7" id="KW-0521">NADP</keyword>
<dbReference type="PANTHER" id="PTHR28630:SF29">
    <property type="entry name" value="PROSTAMIDE_PROSTAGLANDIN F SYNTHASE"/>
    <property type="match status" value="1"/>
</dbReference>
<dbReference type="Pfam" id="PF13911">
    <property type="entry name" value="AhpC-TSA_2"/>
    <property type="match status" value="1"/>
</dbReference>